<dbReference type="PANTHER" id="PTHR16523">
    <property type="entry name" value="PEST PROTEOLYTIC SIGNAL-CONTAINING NUCLEAR PROTEIN"/>
    <property type="match status" value="1"/>
</dbReference>
<comment type="function">
    <text evidence="1">May be involved in cell cycle regulation.</text>
</comment>
<reference evidence="11 12" key="1">
    <citation type="journal article" date="2019" name="PLoS Biol.">
        <title>Sex chromosomes control vertical transmission of feminizing Wolbachia symbionts in an isopod.</title>
        <authorList>
            <person name="Becking T."/>
            <person name="Chebbi M.A."/>
            <person name="Giraud I."/>
            <person name="Moumen B."/>
            <person name="Laverre T."/>
            <person name="Caubet Y."/>
            <person name="Peccoud J."/>
            <person name="Gilbert C."/>
            <person name="Cordaux R."/>
        </authorList>
    </citation>
    <scope>NUCLEOTIDE SEQUENCE [LARGE SCALE GENOMIC DNA]</scope>
    <source>
        <strain evidence="11">ANa2</strain>
        <tissue evidence="11">Whole body excluding digestive tract and cuticle</tissue>
    </source>
</reference>
<evidence type="ECO:0000256" key="1">
    <source>
        <dbReference type="ARBA" id="ARBA00002646"/>
    </source>
</evidence>
<evidence type="ECO:0000256" key="8">
    <source>
        <dbReference type="ARBA" id="ARBA00023242"/>
    </source>
</evidence>
<dbReference type="GO" id="GO:0005634">
    <property type="term" value="C:nucleus"/>
    <property type="evidence" value="ECO:0007669"/>
    <property type="project" value="UniProtKB-SubCell"/>
</dbReference>
<evidence type="ECO:0000256" key="4">
    <source>
        <dbReference type="ARBA" id="ARBA00022059"/>
    </source>
</evidence>
<feature type="region of interest" description="Disordered" evidence="10">
    <location>
        <begin position="98"/>
        <end position="117"/>
    </location>
</feature>
<evidence type="ECO:0000256" key="3">
    <source>
        <dbReference type="ARBA" id="ARBA00011097"/>
    </source>
</evidence>
<keyword evidence="6" id="KW-0832">Ubl conjugation</keyword>
<evidence type="ECO:0000256" key="5">
    <source>
        <dbReference type="ARBA" id="ARBA00022553"/>
    </source>
</evidence>
<keyword evidence="7" id="KW-0007">Acetylation</keyword>
<evidence type="ECO:0000256" key="2">
    <source>
        <dbReference type="ARBA" id="ARBA00004123"/>
    </source>
</evidence>
<keyword evidence="8" id="KW-0539">Nucleus</keyword>
<dbReference type="Pfam" id="PF15473">
    <property type="entry name" value="PCNP"/>
    <property type="match status" value="1"/>
</dbReference>
<feature type="compositionally biased region" description="Basic and acidic residues" evidence="10">
    <location>
        <begin position="68"/>
        <end position="79"/>
    </location>
</feature>
<feature type="region of interest" description="Disordered" evidence="10">
    <location>
        <begin position="43"/>
        <end position="79"/>
    </location>
</feature>
<feature type="compositionally biased region" description="Polar residues" evidence="10">
    <location>
        <begin position="151"/>
        <end position="161"/>
    </location>
</feature>
<keyword evidence="9" id="KW-0131">Cell cycle</keyword>
<comment type="subunit">
    <text evidence="3">Interacts with UHRF2/NIRF.</text>
</comment>
<evidence type="ECO:0000256" key="7">
    <source>
        <dbReference type="ARBA" id="ARBA00022990"/>
    </source>
</evidence>
<dbReference type="OrthoDB" id="10068198at2759"/>
<name>A0A5N5SSN9_9CRUS</name>
<comment type="subcellular location">
    <subcellularLocation>
        <location evidence="2">Nucleus</location>
    </subcellularLocation>
</comment>
<dbReference type="EMBL" id="SEYY01022292">
    <property type="protein sequence ID" value="KAB7495660.1"/>
    <property type="molecule type" value="Genomic_DNA"/>
</dbReference>
<keyword evidence="5" id="KW-0597">Phosphoprotein</keyword>
<feature type="compositionally biased region" description="Acidic residues" evidence="10">
    <location>
        <begin position="126"/>
        <end position="137"/>
    </location>
</feature>
<keyword evidence="12" id="KW-1185">Reference proteome</keyword>
<dbReference type="InterPro" id="IPR029169">
    <property type="entry name" value="PCNP"/>
</dbReference>
<proteinExistence type="predicted"/>
<feature type="region of interest" description="Disordered" evidence="10">
    <location>
        <begin position="124"/>
        <end position="173"/>
    </location>
</feature>
<comment type="caution">
    <text evidence="11">The sequence shown here is derived from an EMBL/GenBank/DDBJ whole genome shotgun (WGS) entry which is preliminary data.</text>
</comment>
<evidence type="ECO:0000256" key="6">
    <source>
        <dbReference type="ARBA" id="ARBA00022843"/>
    </source>
</evidence>
<evidence type="ECO:0000256" key="10">
    <source>
        <dbReference type="SAM" id="MobiDB-lite"/>
    </source>
</evidence>
<dbReference type="AlphaFoldDB" id="A0A5N5SSN9"/>
<evidence type="ECO:0000256" key="9">
    <source>
        <dbReference type="ARBA" id="ARBA00023306"/>
    </source>
</evidence>
<dbReference type="GO" id="GO:0043161">
    <property type="term" value="P:proteasome-mediated ubiquitin-dependent protein catabolic process"/>
    <property type="evidence" value="ECO:0007669"/>
    <property type="project" value="TreeGrafter"/>
</dbReference>
<evidence type="ECO:0000313" key="12">
    <source>
        <dbReference type="Proteomes" id="UP000326759"/>
    </source>
</evidence>
<dbReference type="Proteomes" id="UP000326759">
    <property type="component" value="Unassembled WGS sequence"/>
</dbReference>
<protein>
    <recommendedName>
        <fullName evidence="4">PEST proteolytic signal-containing nuclear protein</fullName>
    </recommendedName>
</protein>
<evidence type="ECO:0000313" key="11">
    <source>
        <dbReference type="EMBL" id="KAB7495660.1"/>
    </source>
</evidence>
<sequence length="188" mass="21052">MPLKINNHFSRRGHIECKLKFTLVPIRLYISLSHHRQCLTSSEFGSKLNPPLKRPVEDDEDSSSDNDSNDKKKIAFGIKRDDNEASLKKKIAASSISIKLGAPASKPTSSAPALKPKIGTAALAFNDEDEDEEEEMPPEAKMRMKNIGRDTPTSSGPNSFGKSRMGFCDSKKMYERKLREIQDQLEDK</sequence>
<gene>
    <name evidence="11" type="primary">Pcnp</name>
    <name evidence="11" type="ORF">Anas_07320</name>
</gene>
<dbReference type="GO" id="GO:0016567">
    <property type="term" value="P:protein ubiquitination"/>
    <property type="evidence" value="ECO:0007669"/>
    <property type="project" value="InterPro"/>
</dbReference>
<organism evidence="11 12">
    <name type="scientific">Armadillidium nasatum</name>
    <dbReference type="NCBI Taxonomy" id="96803"/>
    <lineage>
        <taxon>Eukaryota</taxon>
        <taxon>Metazoa</taxon>
        <taxon>Ecdysozoa</taxon>
        <taxon>Arthropoda</taxon>
        <taxon>Crustacea</taxon>
        <taxon>Multicrustacea</taxon>
        <taxon>Malacostraca</taxon>
        <taxon>Eumalacostraca</taxon>
        <taxon>Peracarida</taxon>
        <taxon>Isopoda</taxon>
        <taxon>Oniscidea</taxon>
        <taxon>Crinocheta</taxon>
        <taxon>Armadillidiidae</taxon>
        <taxon>Armadillidium</taxon>
    </lineage>
</organism>
<accession>A0A5N5SSN9</accession>
<dbReference type="PANTHER" id="PTHR16523:SF6">
    <property type="entry name" value="PEST PROTEOLYTIC SIGNAL-CONTAINING NUCLEAR PROTEIN"/>
    <property type="match status" value="1"/>
</dbReference>